<organism evidence="11 12">
    <name type="scientific">Brevundimonas balnearis</name>
    <dbReference type="NCBI Taxonomy" id="1572858"/>
    <lineage>
        <taxon>Bacteria</taxon>
        <taxon>Pseudomonadati</taxon>
        <taxon>Pseudomonadota</taxon>
        <taxon>Alphaproteobacteria</taxon>
        <taxon>Caulobacterales</taxon>
        <taxon>Caulobacteraceae</taxon>
        <taxon>Brevundimonas</taxon>
    </lineage>
</organism>
<evidence type="ECO:0000256" key="7">
    <source>
        <dbReference type="ARBA" id="ARBA00022989"/>
    </source>
</evidence>
<comment type="function">
    <text evidence="9">Component of the type II secretion system required for the energy-dependent secretion of extracellular factors such as proteases and toxins from the periplasm.</text>
</comment>
<dbReference type="InterPro" id="IPR012902">
    <property type="entry name" value="N_methyl_site"/>
</dbReference>
<comment type="subunit">
    <text evidence="9">Type II secretion is composed of four main components: the outer membrane complex, the inner membrane complex, the cytoplasmic secretion ATPase and the periplasm-spanning pseudopilus.</text>
</comment>
<dbReference type="EMBL" id="JBHLSW010000015">
    <property type="protein sequence ID" value="MFC0634820.1"/>
    <property type="molecule type" value="Genomic_DNA"/>
</dbReference>
<dbReference type="InterPro" id="IPR045584">
    <property type="entry name" value="Pilin-like"/>
</dbReference>
<dbReference type="Gene3D" id="3.30.1300.30">
    <property type="entry name" value="GSPII I/J protein-like"/>
    <property type="match status" value="1"/>
</dbReference>
<protein>
    <recommendedName>
        <fullName evidence="9">Type II secretion system protein I</fullName>
        <shortName evidence="9">T2SS minor pseudopilin I</shortName>
    </recommendedName>
</protein>
<dbReference type="InterPro" id="IPR010052">
    <property type="entry name" value="T2SS_protein-GspI"/>
</dbReference>
<comment type="caution">
    <text evidence="11">The sequence shown here is derived from an EMBL/GenBank/DDBJ whole genome shotgun (WGS) entry which is preliminary data.</text>
</comment>
<evidence type="ECO:0000313" key="12">
    <source>
        <dbReference type="Proteomes" id="UP001589906"/>
    </source>
</evidence>
<evidence type="ECO:0000256" key="5">
    <source>
        <dbReference type="ARBA" id="ARBA00022519"/>
    </source>
</evidence>
<reference evidence="11 12" key="1">
    <citation type="submission" date="2024-09" db="EMBL/GenBank/DDBJ databases">
        <authorList>
            <person name="Sun Q."/>
            <person name="Mori K."/>
        </authorList>
    </citation>
    <scope>NUCLEOTIDE SEQUENCE [LARGE SCALE GENOMIC DNA]</scope>
    <source>
        <strain evidence="11 12">NCAIM B.02621</strain>
    </source>
</reference>
<keyword evidence="8 9" id="KW-0472">Membrane</keyword>
<evidence type="ECO:0000256" key="9">
    <source>
        <dbReference type="RuleBase" id="RU368030"/>
    </source>
</evidence>
<evidence type="ECO:0000256" key="2">
    <source>
        <dbReference type="ARBA" id="ARBA00008358"/>
    </source>
</evidence>
<evidence type="ECO:0000313" key="11">
    <source>
        <dbReference type="EMBL" id="MFC0634820.1"/>
    </source>
</evidence>
<dbReference type="RefSeq" id="WP_376836899.1">
    <property type="nucleotide sequence ID" value="NZ_JBHLSW010000015.1"/>
</dbReference>
<dbReference type="InterPro" id="IPR003413">
    <property type="entry name" value="T2SS_GspI_C"/>
</dbReference>
<keyword evidence="4 9" id="KW-0488">Methylation</keyword>
<sequence>MRPFRPCPREGRPGFSLLETLVAFAVFALAALALINLAGENTRSAARVEQRVLSGIVADNIAVQALSLPFPPALGETEGETEMGGRAWRWRQTVSGTPDPGMVRVDVRVYEGAEETARLTVFRDSGA</sequence>
<evidence type="ECO:0000256" key="6">
    <source>
        <dbReference type="ARBA" id="ARBA00022692"/>
    </source>
</evidence>
<keyword evidence="12" id="KW-1185">Reference proteome</keyword>
<keyword evidence="3" id="KW-1003">Cell membrane</keyword>
<dbReference type="SUPFAM" id="SSF54523">
    <property type="entry name" value="Pili subunits"/>
    <property type="match status" value="1"/>
</dbReference>
<feature type="transmembrane region" description="Helical" evidence="9">
    <location>
        <begin position="20"/>
        <end position="39"/>
    </location>
</feature>
<comment type="PTM">
    <text evidence="9">Cleaved by prepilin peptidase.</text>
</comment>
<dbReference type="Pfam" id="PF07963">
    <property type="entry name" value="N_methyl"/>
    <property type="match status" value="1"/>
</dbReference>
<feature type="domain" description="Type II secretion system protein GspI C-terminal" evidence="10">
    <location>
        <begin position="49"/>
        <end position="122"/>
    </location>
</feature>
<comment type="similarity">
    <text evidence="2 9">Belongs to the GSP I family.</text>
</comment>
<evidence type="ECO:0000256" key="8">
    <source>
        <dbReference type="ARBA" id="ARBA00023136"/>
    </source>
</evidence>
<keyword evidence="5 9" id="KW-0997">Cell inner membrane</keyword>
<evidence type="ECO:0000256" key="1">
    <source>
        <dbReference type="ARBA" id="ARBA00004377"/>
    </source>
</evidence>
<gene>
    <name evidence="11" type="primary">gspI</name>
    <name evidence="11" type="ORF">ACFFGE_13145</name>
</gene>
<name>A0ABV6R5B0_9CAUL</name>
<comment type="subcellular location">
    <subcellularLocation>
        <location evidence="1 9">Cell inner membrane</location>
        <topology evidence="1 9">Single-pass membrane protein</topology>
    </subcellularLocation>
</comment>
<dbReference type="NCBIfam" id="TIGR02532">
    <property type="entry name" value="IV_pilin_GFxxxE"/>
    <property type="match status" value="1"/>
</dbReference>
<keyword evidence="6 9" id="KW-0812">Transmembrane</keyword>
<dbReference type="Pfam" id="PF02501">
    <property type="entry name" value="T2SSI"/>
    <property type="match status" value="1"/>
</dbReference>
<proteinExistence type="inferred from homology"/>
<accession>A0ABV6R5B0</accession>
<dbReference type="NCBIfam" id="TIGR01707">
    <property type="entry name" value="gspI"/>
    <property type="match status" value="1"/>
</dbReference>
<evidence type="ECO:0000256" key="3">
    <source>
        <dbReference type="ARBA" id="ARBA00022475"/>
    </source>
</evidence>
<dbReference type="Proteomes" id="UP001589906">
    <property type="component" value="Unassembled WGS sequence"/>
</dbReference>
<evidence type="ECO:0000256" key="4">
    <source>
        <dbReference type="ARBA" id="ARBA00022481"/>
    </source>
</evidence>
<keyword evidence="7 9" id="KW-1133">Transmembrane helix</keyword>
<dbReference type="PANTHER" id="PTHR38779">
    <property type="entry name" value="TYPE II SECRETION SYSTEM PROTEIN I-RELATED"/>
    <property type="match status" value="1"/>
</dbReference>
<dbReference type="PANTHER" id="PTHR38779:SF2">
    <property type="entry name" value="TYPE II SECRETION SYSTEM PROTEIN I-RELATED"/>
    <property type="match status" value="1"/>
</dbReference>
<evidence type="ECO:0000259" key="10">
    <source>
        <dbReference type="Pfam" id="PF02501"/>
    </source>
</evidence>